<dbReference type="FunFam" id="1.10.10.820:FF:000001">
    <property type="entry name" value="Myosin heavy chain"/>
    <property type="match status" value="1"/>
</dbReference>
<feature type="region of interest" description="Actin-binding" evidence="8">
    <location>
        <begin position="660"/>
        <end position="682"/>
    </location>
</feature>
<dbReference type="InterPro" id="IPR002710">
    <property type="entry name" value="Dilute_dom"/>
</dbReference>
<dbReference type="SMART" id="SM00242">
    <property type="entry name" value="MYSc"/>
    <property type="match status" value="1"/>
</dbReference>
<evidence type="ECO:0000313" key="13">
    <source>
        <dbReference type="Proteomes" id="UP000093000"/>
    </source>
</evidence>
<dbReference type="SMART" id="SM01132">
    <property type="entry name" value="DIL"/>
    <property type="match status" value="1"/>
</dbReference>
<dbReference type="GO" id="GO:0016020">
    <property type="term" value="C:membrane"/>
    <property type="evidence" value="ECO:0007669"/>
    <property type="project" value="TreeGrafter"/>
</dbReference>
<evidence type="ECO:0000259" key="10">
    <source>
        <dbReference type="PROSITE" id="PS51126"/>
    </source>
</evidence>
<feature type="binding site" evidence="8">
    <location>
        <begin position="180"/>
        <end position="187"/>
    </location>
    <ligand>
        <name>ATP</name>
        <dbReference type="ChEBI" id="CHEBI:30616"/>
    </ligand>
</feature>
<dbReference type="SUPFAM" id="SSF52540">
    <property type="entry name" value="P-loop containing nucleoside triphosphate hydrolases"/>
    <property type="match status" value="2"/>
</dbReference>
<keyword evidence="7 8" id="KW-0009">Actin-binding</keyword>
<feature type="compositionally biased region" description="Polar residues" evidence="9">
    <location>
        <begin position="1110"/>
        <end position="1122"/>
    </location>
</feature>
<comment type="similarity">
    <text evidence="1 8">Belongs to the TRAFAC class myosin-kinesin ATPase superfamily. Myosin family.</text>
</comment>
<dbReference type="PRINTS" id="PR00193">
    <property type="entry name" value="MYOSINHEAVY"/>
</dbReference>
<evidence type="ECO:0000256" key="7">
    <source>
        <dbReference type="ARBA" id="ARBA00023203"/>
    </source>
</evidence>
<keyword evidence="6 8" id="KW-0505">Motor protein</keyword>
<dbReference type="EMBL" id="LUGH01000008">
    <property type="protein sequence ID" value="OBZ91571.1"/>
    <property type="molecule type" value="Genomic_DNA"/>
</dbReference>
<organism evidence="12 13">
    <name type="scientific">Choanephora cucurbitarum</name>
    <dbReference type="NCBI Taxonomy" id="101091"/>
    <lineage>
        <taxon>Eukaryota</taxon>
        <taxon>Fungi</taxon>
        <taxon>Fungi incertae sedis</taxon>
        <taxon>Mucoromycota</taxon>
        <taxon>Mucoromycotina</taxon>
        <taxon>Mucoromycetes</taxon>
        <taxon>Mucorales</taxon>
        <taxon>Mucorineae</taxon>
        <taxon>Choanephoraceae</taxon>
        <taxon>Choanephoroideae</taxon>
        <taxon>Choanephora</taxon>
    </lineage>
</organism>
<dbReference type="GO" id="GO:0016459">
    <property type="term" value="C:myosin complex"/>
    <property type="evidence" value="ECO:0007669"/>
    <property type="project" value="UniProtKB-KW"/>
</dbReference>
<evidence type="ECO:0000256" key="1">
    <source>
        <dbReference type="ARBA" id="ARBA00008314"/>
    </source>
</evidence>
<dbReference type="InterPro" id="IPR046943">
    <property type="entry name" value="Fungal_Myo2/2A_CBD"/>
</dbReference>
<feature type="domain" description="Myosin motor" evidence="11">
    <location>
        <begin position="87"/>
        <end position="784"/>
    </location>
</feature>
<dbReference type="Proteomes" id="UP000093000">
    <property type="component" value="Unassembled WGS sequence"/>
</dbReference>
<dbReference type="PROSITE" id="PS50096">
    <property type="entry name" value="IQ"/>
    <property type="match status" value="3"/>
</dbReference>
<comment type="caution">
    <text evidence="12">The sequence shown here is derived from an EMBL/GenBank/DDBJ whole genome shotgun (WGS) entry which is preliminary data.</text>
</comment>
<proteinExistence type="inferred from homology"/>
<sequence length="1618" mass="186019">MADTLSSGVAQAVQVYTKGTKAWFVDDDEAWVSTTVISKEETDTGVKIIFQDDKDEGREHVFESTYAVLEKQKGANLPPLRNPPRLENTEDLTNLSYLNEPSVLHTIRTRYFQRNIYTYSGIVLIAANPFASVPLYEPDIIQQYSGKRRGELEPHLFAIAEDAYRCMVREKSNQTVVVSGESGAGKTVSATHIMRFFATADDQESGRVKDISQGMTEVEEQIMATNPIMEAFGNAKTTRNNNSSRFGKYIEIQFDNRNNIVGAKIRTYLLERSRLVFQPETERNYHIFYQLCLGAPSNEKKELEIGDWNKFHYLNQSGVGSIPGVDDAAEFELTQKSLSLVGISVEKQWQLFRLLAALLHIGNIEIGGRNDATIADDQAPLLIATKLLGIKTSEFRKWLLKKQIITRGEKIVSNLNPTQSMVVRDSVAKYIYACLFDWLVKVVNDSLSCLEEGVVKTFIGVLDIYGFEHFKKNSFEQFCINYANEKLQQQFNQHVFKLEQEEYVKEKIEWKFIEFSDNQKCIEVIESKLGVLSLLDEESRMPSGTDQGFCNKLFNSFSDPKFKNYFKKPRFSNSAFIICHYAHDVEYDSEGFLDKNKDTVPDEILNLLQSAESTFLVEMLATATAAATAAAEEIKPTPTKKVGMGVTKKPTLGSIFKLSLISLMDTINKTNVHYIRCIKPNEAKVAWGFEPNMVLSQLRACGVLETIRISCAGYPSRWTFADFADRFYALVSSKYWDPNLSPDINQLCRVILDKYIADPDKYQIGLTKIFFRAGQLAYLEKCRRERWDECTILLQKNMRRFIVRINYLRKLELIARLQRVARQKMGVRKLEIARQEIAVIKIQKEWRRYIQRKRYLKQRAFVIQMQAAVRSHLTRKSFAHIREHFAAIKIQSLMRGWQVRKEYKAKRAHVIKLQTCIRVRLAQKQLISLRQDARSANHFKEISMNLESRVVELAHDITQHKEEKDQLRNKAQNLEKQVKSWEEKYDKLDKKTKDLEKSLEASSDLELELQKLQTERTSLQADYRNSMDKIKKQDVEIARLNEDLARQKEEITKLKQTSNQQQLRSTNSPISPGGAFSAAGDDEVAELKSQIVALKAQLSQSLKSHPKRQASMNTNRTLSPQRSYDRRGASPDYNNRVRSPSADPRADPRARSPSTLASNMRRNSVGEKRTDIIPNSKEVVYAEPDQMLPKQIGQRGSLDADKIGNPEEAINNLLQDSETLEEEIIEGLIHTLKIVPPEMQKMPAREEVLFPVHIIGKCVTQMWRLGYLVESERLLFRAMDTIQKDCLSFTGEETIVPCSYWLSNTHELLSLVYSVEQELEREMHYNSIHGRRAVGWHDFEKLVSTMKFELQCLQDNIYHHWLCELKKKLNKMAIPSVIENQSLPGFIANDSNRFFGKILSSNSQPAFSMDDLLNFLNRIYRTMKSYYVEPYVIEQVLTELLKLIGVTTFNDLVMRRNFNSWKRAMQIQYNITRLEEWCKAHDVSEATNQLEHLMQATKLLQLKKATLDDIKIIYDVCWFLAPTQVQKLIQNYCVADYEEPISNEILRAVASRVSSSDTGDILLLDNVSLEDSDYDQPEPHNVAPSSYIPSYLNLPNVQKLVALVNLSDLHRPQRMDSI</sequence>
<gene>
    <name evidence="12" type="primary">MYO2_1</name>
    <name evidence="12" type="ORF">A0J61_00370</name>
</gene>
<name>A0A1C7NR25_9FUNG</name>
<dbReference type="Gene3D" id="1.20.5.190">
    <property type="match status" value="2"/>
</dbReference>
<keyword evidence="2 8" id="KW-0547">Nucleotide-binding</keyword>
<feature type="domain" description="Dilute" evidence="10">
    <location>
        <begin position="1293"/>
        <end position="1555"/>
    </location>
</feature>
<dbReference type="Gene3D" id="1.20.5.4820">
    <property type="match status" value="1"/>
</dbReference>
<feature type="compositionally biased region" description="Polar residues" evidence="9">
    <location>
        <begin position="1054"/>
        <end position="1070"/>
    </location>
</feature>
<dbReference type="InterPro" id="IPR001609">
    <property type="entry name" value="Myosin_head_motor_dom-like"/>
</dbReference>
<evidence type="ECO:0000313" key="12">
    <source>
        <dbReference type="EMBL" id="OBZ91571.1"/>
    </source>
</evidence>
<keyword evidence="13" id="KW-1185">Reference proteome</keyword>
<evidence type="ECO:0000256" key="6">
    <source>
        <dbReference type="ARBA" id="ARBA00023175"/>
    </source>
</evidence>
<keyword evidence="3 8" id="KW-0067">ATP-binding</keyword>
<dbReference type="Gene3D" id="1.20.58.530">
    <property type="match status" value="1"/>
</dbReference>
<keyword evidence="4" id="KW-0175">Coiled coil</keyword>
<dbReference type="CDD" id="cd23767">
    <property type="entry name" value="IQCD"/>
    <property type="match status" value="1"/>
</dbReference>
<evidence type="ECO:0000256" key="8">
    <source>
        <dbReference type="PROSITE-ProRule" id="PRU00782"/>
    </source>
</evidence>
<evidence type="ECO:0000256" key="4">
    <source>
        <dbReference type="ARBA" id="ARBA00023054"/>
    </source>
</evidence>
<dbReference type="InterPro" id="IPR000048">
    <property type="entry name" value="IQ_motif_EF-hand-BS"/>
</dbReference>
<dbReference type="GO" id="GO:0005737">
    <property type="term" value="C:cytoplasm"/>
    <property type="evidence" value="ECO:0007669"/>
    <property type="project" value="TreeGrafter"/>
</dbReference>
<evidence type="ECO:0000259" key="11">
    <source>
        <dbReference type="PROSITE" id="PS51456"/>
    </source>
</evidence>
<dbReference type="Gene3D" id="3.40.850.10">
    <property type="entry name" value="Kinesin motor domain"/>
    <property type="match status" value="1"/>
</dbReference>
<dbReference type="GO" id="GO:0000146">
    <property type="term" value="F:microfilament motor activity"/>
    <property type="evidence" value="ECO:0007669"/>
    <property type="project" value="TreeGrafter"/>
</dbReference>
<dbReference type="OrthoDB" id="6108017at2759"/>
<dbReference type="InParanoid" id="A0A1C7NR25"/>
<dbReference type="PANTHER" id="PTHR13140:SF706">
    <property type="entry name" value="DILUTE CLASS UNCONVENTIONAL MYOSIN, ISOFORM C"/>
    <property type="match status" value="1"/>
</dbReference>
<dbReference type="PROSITE" id="PS51126">
    <property type="entry name" value="DILUTE"/>
    <property type="match status" value="1"/>
</dbReference>
<dbReference type="Pfam" id="PF00612">
    <property type="entry name" value="IQ"/>
    <property type="match status" value="3"/>
</dbReference>
<protein>
    <submittedName>
        <fullName evidence="12">Myosin-2</fullName>
    </submittedName>
</protein>
<dbReference type="GO" id="GO:0007015">
    <property type="term" value="P:actin filament organization"/>
    <property type="evidence" value="ECO:0007669"/>
    <property type="project" value="TreeGrafter"/>
</dbReference>
<dbReference type="GO" id="GO:0005524">
    <property type="term" value="F:ATP binding"/>
    <property type="evidence" value="ECO:0007669"/>
    <property type="project" value="UniProtKB-UniRule"/>
</dbReference>
<feature type="compositionally biased region" description="Polar residues" evidence="9">
    <location>
        <begin position="1152"/>
        <end position="1162"/>
    </location>
</feature>
<accession>A0A1C7NR25</accession>
<dbReference type="Gene3D" id="1.20.120.720">
    <property type="entry name" value="Myosin VI head, motor domain, U50 subdomain"/>
    <property type="match status" value="1"/>
</dbReference>
<dbReference type="Pfam" id="PF01843">
    <property type="entry name" value="DIL"/>
    <property type="match status" value="1"/>
</dbReference>
<dbReference type="PANTHER" id="PTHR13140">
    <property type="entry name" value="MYOSIN"/>
    <property type="match status" value="1"/>
</dbReference>
<dbReference type="FunCoup" id="A0A1C7NR25">
    <property type="interactions" value="96"/>
</dbReference>
<feature type="region of interest" description="Disordered" evidence="9">
    <location>
        <begin position="1053"/>
        <end position="1078"/>
    </location>
</feature>
<dbReference type="Pfam" id="PF00063">
    <property type="entry name" value="Myosin_head"/>
    <property type="match status" value="1"/>
</dbReference>
<keyword evidence="5 8" id="KW-0518">Myosin</keyword>
<dbReference type="InterPro" id="IPR027417">
    <property type="entry name" value="P-loop_NTPase"/>
</dbReference>
<feature type="region of interest" description="Disordered" evidence="9">
    <location>
        <begin position="1100"/>
        <end position="1163"/>
    </location>
</feature>
<dbReference type="CDD" id="cd01380">
    <property type="entry name" value="MYSc_Myo5"/>
    <property type="match status" value="1"/>
</dbReference>
<dbReference type="PROSITE" id="PS51456">
    <property type="entry name" value="MYOSIN_MOTOR"/>
    <property type="match status" value="1"/>
</dbReference>
<dbReference type="InterPro" id="IPR036961">
    <property type="entry name" value="Kinesin_motor_dom_sf"/>
</dbReference>
<evidence type="ECO:0000256" key="9">
    <source>
        <dbReference type="SAM" id="MobiDB-lite"/>
    </source>
</evidence>
<dbReference type="STRING" id="101091.A0A1C7NR25"/>
<dbReference type="GO" id="GO:0051015">
    <property type="term" value="F:actin filament binding"/>
    <property type="evidence" value="ECO:0007669"/>
    <property type="project" value="TreeGrafter"/>
</dbReference>
<evidence type="ECO:0000256" key="2">
    <source>
        <dbReference type="ARBA" id="ARBA00022741"/>
    </source>
</evidence>
<dbReference type="SMR" id="A0A1C7NR25"/>
<dbReference type="CDD" id="cd15480">
    <property type="entry name" value="fMyo2p_CBD"/>
    <property type="match status" value="1"/>
</dbReference>
<dbReference type="InterPro" id="IPR036103">
    <property type="entry name" value="MYSc_Myo5"/>
</dbReference>
<dbReference type="Gene3D" id="1.10.10.820">
    <property type="match status" value="1"/>
</dbReference>
<evidence type="ECO:0000256" key="3">
    <source>
        <dbReference type="ARBA" id="ARBA00022840"/>
    </source>
</evidence>
<reference evidence="12 13" key="1">
    <citation type="submission" date="2016-03" db="EMBL/GenBank/DDBJ databases">
        <title>Choanephora cucurbitarum.</title>
        <authorList>
            <person name="Min B."/>
            <person name="Park H."/>
            <person name="Park J.-H."/>
            <person name="Shin H.-D."/>
            <person name="Choi I.-G."/>
        </authorList>
    </citation>
    <scope>NUCLEOTIDE SEQUENCE [LARGE SCALE GENOMIC DNA]</scope>
    <source>
        <strain evidence="12 13">KUS-F28377</strain>
    </source>
</reference>
<dbReference type="SMART" id="SM00015">
    <property type="entry name" value="IQ"/>
    <property type="match status" value="4"/>
</dbReference>
<evidence type="ECO:0000256" key="5">
    <source>
        <dbReference type="ARBA" id="ARBA00023123"/>
    </source>
</evidence>